<feature type="transmembrane region" description="Helical" evidence="7">
    <location>
        <begin position="254"/>
        <end position="271"/>
    </location>
</feature>
<dbReference type="Pfam" id="PF13440">
    <property type="entry name" value="Polysacc_synt_3"/>
    <property type="match status" value="1"/>
</dbReference>
<feature type="transmembrane region" description="Helical" evidence="7">
    <location>
        <begin position="323"/>
        <end position="347"/>
    </location>
</feature>
<evidence type="ECO:0000256" key="1">
    <source>
        <dbReference type="ARBA" id="ARBA00004651"/>
    </source>
</evidence>
<organism evidence="8 9">
    <name type="scientific">Cocleimonas flava</name>
    <dbReference type="NCBI Taxonomy" id="634765"/>
    <lineage>
        <taxon>Bacteria</taxon>
        <taxon>Pseudomonadati</taxon>
        <taxon>Pseudomonadota</taxon>
        <taxon>Gammaproteobacteria</taxon>
        <taxon>Thiotrichales</taxon>
        <taxon>Thiotrichaceae</taxon>
        <taxon>Cocleimonas</taxon>
    </lineage>
</organism>
<keyword evidence="6 7" id="KW-0472">Membrane</keyword>
<gene>
    <name evidence="8" type="ORF">EV695_3043</name>
</gene>
<feature type="transmembrane region" description="Helical" evidence="7">
    <location>
        <begin position="148"/>
        <end position="174"/>
    </location>
</feature>
<keyword evidence="9" id="KW-1185">Reference proteome</keyword>
<feature type="transmembrane region" description="Helical" evidence="7">
    <location>
        <begin position="12"/>
        <end position="36"/>
    </location>
</feature>
<dbReference type="CDD" id="cd13127">
    <property type="entry name" value="MATE_tuaB_like"/>
    <property type="match status" value="1"/>
</dbReference>
<sequence>MSDLKTKGLKAFIWDLLGNLGTHASSLIVTIFLARLLEPSDFGLIAIIMVIVSVATIFSDVGLGGALIQRSKLLPIHYSSVFFFNITAGFLLTLLTYLSAGQIATFYNNPELLPLIQVMSSLFIISAFHAVQSVILRKELNYELLTKVNLIASVLSGVIGVLLAFWGAGVWSLVAQLISREVLINILIWSRSSWVPTLAFSFKALKQLWGYGMNMFLAGLLDTIYERADYLIIGKLFAPATLGFFHQAKQLNMLVVKYSAGSLMSVLFPVLSKIQNDLEQFRRVVIKSTGIISFVTFLILGGLFLVADELIVLLLGAKWEASIFYFKILALSGFAYPISALMVNVLSSRGKSRAFLKLEIYKKIIQSITFYVLFAFGIKAFLYSLIVTSALGTSLNIYFAARELGLSFLSIVRPILIQTFIVFPAVAITLFISSQLALSDFPSMLLKGIIFVALYLLFNGVLKVKAFKDVLEQFDSLLTIFNIRKKEKLT</sequence>
<dbReference type="GO" id="GO:0005886">
    <property type="term" value="C:plasma membrane"/>
    <property type="evidence" value="ECO:0007669"/>
    <property type="project" value="UniProtKB-SubCell"/>
</dbReference>
<accession>A0A4R1F0R6</accession>
<evidence type="ECO:0000256" key="7">
    <source>
        <dbReference type="SAM" id="Phobius"/>
    </source>
</evidence>
<evidence type="ECO:0000256" key="2">
    <source>
        <dbReference type="ARBA" id="ARBA00007430"/>
    </source>
</evidence>
<feature type="transmembrane region" description="Helical" evidence="7">
    <location>
        <begin position="444"/>
        <end position="462"/>
    </location>
</feature>
<proteinExistence type="inferred from homology"/>
<keyword evidence="3" id="KW-1003">Cell membrane</keyword>
<evidence type="ECO:0000313" key="9">
    <source>
        <dbReference type="Proteomes" id="UP000294887"/>
    </source>
</evidence>
<feature type="transmembrane region" description="Helical" evidence="7">
    <location>
        <begin position="112"/>
        <end position="136"/>
    </location>
</feature>
<dbReference type="PANTHER" id="PTHR30250:SF10">
    <property type="entry name" value="LIPOPOLYSACCHARIDE BIOSYNTHESIS PROTEIN WZXC"/>
    <property type="match status" value="1"/>
</dbReference>
<protein>
    <submittedName>
        <fullName evidence="8">O-antigen/teichoic acid export membrane protein</fullName>
    </submittedName>
</protein>
<comment type="subcellular location">
    <subcellularLocation>
        <location evidence="1">Cell membrane</location>
        <topology evidence="1">Multi-pass membrane protein</topology>
    </subcellularLocation>
</comment>
<feature type="transmembrane region" description="Helical" evidence="7">
    <location>
        <begin position="80"/>
        <end position="100"/>
    </location>
</feature>
<evidence type="ECO:0000256" key="4">
    <source>
        <dbReference type="ARBA" id="ARBA00022692"/>
    </source>
</evidence>
<comment type="similarity">
    <text evidence="2">Belongs to the polysaccharide synthase family.</text>
</comment>
<evidence type="ECO:0000256" key="3">
    <source>
        <dbReference type="ARBA" id="ARBA00022475"/>
    </source>
</evidence>
<feature type="transmembrane region" description="Helical" evidence="7">
    <location>
        <begin position="42"/>
        <end position="68"/>
    </location>
</feature>
<dbReference type="AlphaFoldDB" id="A0A4R1F0R6"/>
<keyword evidence="4 7" id="KW-0812">Transmembrane</keyword>
<name>A0A4R1F0R6_9GAMM</name>
<comment type="caution">
    <text evidence="8">The sequence shown here is derived from an EMBL/GenBank/DDBJ whole genome shotgun (WGS) entry which is preliminary data.</text>
</comment>
<dbReference type="RefSeq" id="WP_165874725.1">
    <property type="nucleotide sequence ID" value="NZ_BAAAFU010000001.1"/>
</dbReference>
<keyword evidence="5 7" id="KW-1133">Transmembrane helix</keyword>
<feature type="transmembrane region" description="Helical" evidence="7">
    <location>
        <begin position="411"/>
        <end position="432"/>
    </location>
</feature>
<feature type="transmembrane region" description="Helical" evidence="7">
    <location>
        <begin position="368"/>
        <end position="391"/>
    </location>
</feature>
<evidence type="ECO:0000256" key="6">
    <source>
        <dbReference type="ARBA" id="ARBA00023136"/>
    </source>
</evidence>
<dbReference type="EMBL" id="SMFQ01000004">
    <property type="protein sequence ID" value="TCJ85078.1"/>
    <property type="molecule type" value="Genomic_DNA"/>
</dbReference>
<dbReference type="Proteomes" id="UP000294887">
    <property type="component" value="Unassembled WGS sequence"/>
</dbReference>
<dbReference type="PANTHER" id="PTHR30250">
    <property type="entry name" value="PST FAMILY PREDICTED COLANIC ACID TRANSPORTER"/>
    <property type="match status" value="1"/>
</dbReference>
<evidence type="ECO:0000256" key="5">
    <source>
        <dbReference type="ARBA" id="ARBA00022989"/>
    </source>
</evidence>
<reference evidence="8 9" key="1">
    <citation type="submission" date="2019-03" db="EMBL/GenBank/DDBJ databases">
        <title>Genomic Encyclopedia of Type Strains, Phase IV (KMG-IV): sequencing the most valuable type-strain genomes for metagenomic binning, comparative biology and taxonomic classification.</title>
        <authorList>
            <person name="Goeker M."/>
        </authorList>
    </citation>
    <scope>NUCLEOTIDE SEQUENCE [LARGE SCALE GENOMIC DNA]</scope>
    <source>
        <strain evidence="8 9">DSM 24830</strain>
    </source>
</reference>
<evidence type="ECO:0000313" key="8">
    <source>
        <dbReference type="EMBL" id="TCJ85078.1"/>
    </source>
</evidence>
<feature type="transmembrane region" description="Helical" evidence="7">
    <location>
        <begin position="291"/>
        <end position="317"/>
    </location>
</feature>
<dbReference type="InterPro" id="IPR050833">
    <property type="entry name" value="Poly_Biosynth_Transport"/>
</dbReference>